<dbReference type="OrthoDB" id="10331365at2759"/>
<evidence type="ECO:0008006" key="3">
    <source>
        <dbReference type="Google" id="ProtNLM"/>
    </source>
</evidence>
<accession>A0A812SD06</accession>
<dbReference type="Proteomes" id="UP000601435">
    <property type="component" value="Unassembled WGS sequence"/>
</dbReference>
<comment type="caution">
    <text evidence="1">The sequence shown here is derived from an EMBL/GenBank/DDBJ whole genome shotgun (WGS) entry which is preliminary data.</text>
</comment>
<proteinExistence type="predicted"/>
<keyword evidence="2" id="KW-1185">Reference proteome</keyword>
<sequence>AAVSNGGCRRGASTSVGPARIFDTPEELLADIGEPCRDNPQTLVFLHGVRFAPNVGASLRASHLLGAQGCLLAGGLAESRQRRPSPLEEAIRISMAARHGWPLRVSSCALPDSAGAVK</sequence>
<organism evidence="1 2">
    <name type="scientific">Symbiodinium necroappetens</name>
    <dbReference type="NCBI Taxonomy" id="1628268"/>
    <lineage>
        <taxon>Eukaryota</taxon>
        <taxon>Sar</taxon>
        <taxon>Alveolata</taxon>
        <taxon>Dinophyceae</taxon>
        <taxon>Suessiales</taxon>
        <taxon>Symbiodiniaceae</taxon>
        <taxon>Symbiodinium</taxon>
    </lineage>
</organism>
<dbReference type="EMBL" id="CAJNJA010021354">
    <property type="protein sequence ID" value="CAE7474337.1"/>
    <property type="molecule type" value="Genomic_DNA"/>
</dbReference>
<evidence type="ECO:0000313" key="2">
    <source>
        <dbReference type="Proteomes" id="UP000601435"/>
    </source>
</evidence>
<dbReference type="AlphaFoldDB" id="A0A812SD06"/>
<protein>
    <recommendedName>
        <fullName evidence="3">tRNA/rRNA methyltransferase SpoU type domain-containing protein</fullName>
    </recommendedName>
</protein>
<feature type="non-terminal residue" evidence="1">
    <location>
        <position position="1"/>
    </location>
</feature>
<evidence type="ECO:0000313" key="1">
    <source>
        <dbReference type="EMBL" id="CAE7474337.1"/>
    </source>
</evidence>
<gene>
    <name evidence="1" type="ORF">SNEC2469_LOCUS13392</name>
</gene>
<name>A0A812SD06_9DINO</name>
<feature type="non-terminal residue" evidence="1">
    <location>
        <position position="118"/>
    </location>
</feature>
<reference evidence="1" key="1">
    <citation type="submission" date="2021-02" db="EMBL/GenBank/DDBJ databases">
        <authorList>
            <person name="Dougan E. K."/>
            <person name="Rhodes N."/>
            <person name="Thang M."/>
            <person name="Chan C."/>
        </authorList>
    </citation>
    <scope>NUCLEOTIDE SEQUENCE</scope>
</reference>